<keyword evidence="4 7" id="KW-1133">Transmembrane helix</keyword>
<dbReference type="PATRIC" id="fig|301148.3.peg.3713"/>
<dbReference type="InterPro" id="IPR001851">
    <property type="entry name" value="ABC_transp_permease"/>
</dbReference>
<feature type="transmembrane region" description="Helical" evidence="7">
    <location>
        <begin position="359"/>
        <end position="375"/>
    </location>
</feature>
<feature type="transmembrane region" description="Helical" evidence="7">
    <location>
        <begin position="86"/>
        <end position="107"/>
    </location>
</feature>
<evidence type="ECO:0000256" key="5">
    <source>
        <dbReference type="ARBA" id="ARBA00023136"/>
    </source>
</evidence>
<evidence type="ECO:0000313" key="9">
    <source>
        <dbReference type="Proteomes" id="UP000075683"/>
    </source>
</evidence>
<evidence type="ECO:0000256" key="7">
    <source>
        <dbReference type="SAM" id="Phobius"/>
    </source>
</evidence>
<dbReference type="Pfam" id="PF02653">
    <property type="entry name" value="BPD_transp_2"/>
    <property type="match status" value="1"/>
</dbReference>
<protein>
    <recommendedName>
        <fullName evidence="10">ABC transporter permease</fullName>
    </recommendedName>
</protein>
<evidence type="ECO:0000256" key="1">
    <source>
        <dbReference type="ARBA" id="ARBA00004651"/>
    </source>
</evidence>
<feature type="transmembrane region" description="Helical" evidence="7">
    <location>
        <begin position="264"/>
        <end position="284"/>
    </location>
</feature>
<feature type="transmembrane region" description="Helical" evidence="7">
    <location>
        <begin position="222"/>
        <end position="243"/>
    </location>
</feature>
<evidence type="ECO:0008006" key="10">
    <source>
        <dbReference type="Google" id="ProtNLM"/>
    </source>
</evidence>
<evidence type="ECO:0000313" key="8">
    <source>
        <dbReference type="EMBL" id="KYD18705.1"/>
    </source>
</evidence>
<feature type="transmembrane region" description="Helical" evidence="7">
    <location>
        <begin position="328"/>
        <end position="347"/>
    </location>
</feature>
<dbReference type="Proteomes" id="UP000075683">
    <property type="component" value="Unassembled WGS sequence"/>
</dbReference>
<reference evidence="8 9" key="1">
    <citation type="submission" date="2016-01" db="EMBL/GenBank/DDBJ databases">
        <title>Draft Genome Sequences of Seven Thermophilic Sporeformers Isolated from Foods.</title>
        <authorList>
            <person name="Berendsen E.M."/>
            <person name="Wells-Bennik M.H."/>
            <person name="Krawcyk A.O."/>
            <person name="De Jong A."/>
            <person name="Holsappel S."/>
            <person name="Eijlander R.T."/>
            <person name="Kuipers O.P."/>
        </authorList>
    </citation>
    <scope>NUCLEOTIDE SEQUENCE [LARGE SCALE GENOMIC DNA]</scope>
    <source>
        <strain evidence="8 9">B4135</strain>
    </source>
</reference>
<sequence length="401" mass="43596">MKIRVIFFDNFPFFLGKSIRTVHFNGRCGGFSLSGAKNLAGRDPAFASRISGVVWTIRFPLFLFPGIIVDSFHFRIGVKRMLSQMVLQWVELGLIFSIMALGVYLTFRILDFPDLTVDGSFVTGAAVSATMIYNGYPPAAATLASLFAGLLAGCLTGILHTKGKINNLLSGILMMTALYSINLRIMGFTDPNVTSKPNVPLLNRETVVSQVESLGNAAGFPWALLVFFLVVTFIFKWMLDWFLKTEIGLAMRATGDNKRMIRSFSANTDGLIILGLGISNAYVALSGSLFAQYNEFADAGMGIGMIVVGLASVIIGEAVVGAKTIARATLAVVIGAILYRIIVGFALKQNMMDASDMKLITAAIVVLALIIPGLVEKRREKRKKAKRNGKRSVRQEEKANA</sequence>
<evidence type="ECO:0000256" key="4">
    <source>
        <dbReference type="ARBA" id="ARBA00022989"/>
    </source>
</evidence>
<keyword evidence="3 7" id="KW-0812">Transmembrane</keyword>
<dbReference type="STRING" id="301148.B4135_2208"/>
<organism evidence="8 9">
    <name type="scientific">Caldibacillus debilis</name>
    <dbReference type="NCBI Taxonomy" id="301148"/>
    <lineage>
        <taxon>Bacteria</taxon>
        <taxon>Bacillati</taxon>
        <taxon>Bacillota</taxon>
        <taxon>Bacilli</taxon>
        <taxon>Bacillales</taxon>
        <taxon>Bacillaceae</taxon>
        <taxon>Caldibacillus</taxon>
    </lineage>
</organism>
<evidence type="ECO:0000256" key="6">
    <source>
        <dbReference type="SAM" id="MobiDB-lite"/>
    </source>
</evidence>
<dbReference type="CDD" id="cd06574">
    <property type="entry name" value="TM_PBP1_branched-chain-AA_like"/>
    <property type="match status" value="1"/>
</dbReference>
<accession>A0A150M2P1</accession>
<keyword evidence="5 7" id="KW-0472">Membrane</keyword>
<proteinExistence type="predicted"/>
<dbReference type="GO" id="GO:0022857">
    <property type="term" value="F:transmembrane transporter activity"/>
    <property type="evidence" value="ECO:0007669"/>
    <property type="project" value="InterPro"/>
</dbReference>
<feature type="region of interest" description="Disordered" evidence="6">
    <location>
        <begin position="381"/>
        <end position="401"/>
    </location>
</feature>
<dbReference type="GO" id="GO:0005886">
    <property type="term" value="C:plasma membrane"/>
    <property type="evidence" value="ECO:0007669"/>
    <property type="project" value="UniProtKB-SubCell"/>
</dbReference>
<comment type="caution">
    <text evidence="8">The sequence shown here is derived from an EMBL/GenBank/DDBJ whole genome shotgun (WGS) entry which is preliminary data.</text>
</comment>
<dbReference type="PANTHER" id="PTHR32196">
    <property type="entry name" value="ABC TRANSPORTER PERMEASE PROTEIN YPHD-RELATED-RELATED"/>
    <property type="match status" value="1"/>
</dbReference>
<comment type="subcellular location">
    <subcellularLocation>
        <location evidence="1">Cell membrane</location>
        <topology evidence="1">Multi-pass membrane protein</topology>
    </subcellularLocation>
</comment>
<keyword evidence="2" id="KW-1003">Cell membrane</keyword>
<feature type="compositionally biased region" description="Basic residues" evidence="6">
    <location>
        <begin position="381"/>
        <end position="392"/>
    </location>
</feature>
<dbReference type="PANTHER" id="PTHR32196:SF69">
    <property type="entry name" value="BRANCHED-CHAIN AMINO ACID TRANSPORT SYSTEM, PERMEASE PROTEIN"/>
    <property type="match status" value="1"/>
</dbReference>
<dbReference type="EMBL" id="LQYT01000048">
    <property type="protein sequence ID" value="KYD18705.1"/>
    <property type="molecule type" value="Genomic_DNA"/>
</dbReference>
<name>A0A150M2P1_9BACI</name>
<dbReference type="AlphaFoldDB" id="A0A150M2P1"/>
<evidence type="ECO:0000256" key="2">
    <source>
        <dbReference type="ARBA" id="ARBA00022475"/>
    </source>
</evidence>
<feature type="transmembrane region" description="Helical" evidence="7">
    <location>
        <begin position="139"/>
        <end position="159"/>
    </location>
</feature>
<gene>
    <name evidence="8" type="ORF">B4135_2208</name>
</gene>
<feature type="transmembrane region" description="Helical" evidence="7">
    <location>
        <begin position="296"/>
        <end position="316"/>
    </location>
</feature>
<feature type="transmembrane region" description="Helical" evidence="7">
    <location>
        <begin position="168"/>
        <end position="187"/>
    </location>
</feature>
<evidence type="ECO:0000256" key="3">
    <source>
        <dbReference type="ARBA" id="ARBA00022692"/>
    </source>
</evidence>